<dbReference type="InterPro" id="IPR017853">
    <property type="entry name" value="GH"/>
</dbReference>
<keyword evidence="3" id="KW-1185">Reference proteome</keyword>
<comment type="caution">
    <text evidence="2">The sequence shown here is derived from an EMBL/GenBank/DDBJ whole genome shotgun (WGS) entry which is preliminary data.</text>
</comment>
<dbReference type="SUPFAM" id="SSF51445">
    <property type="entry name" value="(Trans)glycosidases"/>
    <property type="match status" value="1"/>
</dbReference>
<protein>
    <submittedName>
        <fullName evidence="2">Spore germination protein YaaH</fullName>
    </submittedName>
</protein>
<sequence>MKKIFYGIASLILTVTILVGLVLSVNIDLNIKIRKQIYRWLQDYEIVQVTPSIYWVDNGGITEIEHSKQLMSRYLETGLTYVNIDWILDSATTYHIDETIKKIEIIRNNDLIEINAGGNIAVNGVAQEDKVEWISVDGLNYLAYEPLTKIDVLDRFGIAQQSITENGNIIFVNEKTPMDTFQVTEETLVFSTEESIRDYYKSVQNDSFYYGIKNLFNKPEVLGDAQGQTVWVQNIENDLYKVVGSDNSVGYVSIETPQAVVTRPVNYFHENRNLSLEEPVYLTWEAVYSYNPDPEKIPNMSGLNVISPTWYELVDSSGNVSEKVSQTYLQWAEEQGYQVWALVSNAFDIDRTHAFLHDSKARRKFIDYMVDEAVTNGYHGINIDFENVYMADRDALTHFVNAFKVAAYANNLILSMDVTVMGGSDNWSKCYDHQKLGHIVDYLIVMTYDEFWQSSPISGPVASFDWVNKHMIQLASVVQSEKLVLGLPTYTRVWREKPSNSKANAMTTSATAIGMSAQNALIEKYDLELIWDDTDRLYYATFFEEDAHVKMWVETAETLSIRADLVNQLNLGGIALWRRGFETQDVWDALNKVIN</sequence>
<evidence type="ECO:0000313" key="3">
    <source>
        <dbReference type="Proteomes" id="UP000767854"/>
    </source>
</evidence>
<dbReference type="Gene3D" id="3.10.50.10">
    <property type="match status" value="1"/>
</dbReference>
<dbReference type="Proteomes" id="UP000767854">
    <property type="component" value="Unassembled WGS sequence"/>
</dbReference>
<dbReference type="InterPro" id="IPR011583">
    <property type="entry name" value="Chitinase_II/V-like_cat"/>
</dbReference>
<dbReference type="InterPro" id="IPR029070">
    <property type="entry name" value="Chitinase_insertion_sf"/>
</dbReference>
<gene>
    <name evidence="2" type="ORF">JOC49_001374</name>
</gene>
<dbReference type="Gene3D" id="3.20.20.80">
    <property type="entry name" value="Glycosidases"/>
    <property type="match status" value="1"/>
</dbReference>
<proteinExistence type="predicted"/>
<dbReference type="SMART" id="SM00636">
    <property type="entry name" value="Glyco_18"/>
    <property type="match status" value="1"/>
</dbReference>
<feature type="domain" description="GH18" evidence="1">
    <location>
        <begin position="262"/>
        <end position="595"/>
    </location>
</feature>
<dbReference type="PANTHER" id="PTHR46066:SF2">
    <property type="entry name" value="CHITINASE DOMAIN-CONTAINING PROTEIN 1"/>
    <property type="match status" value="1"/>
</dbReference>
<dbReference type="InterPro" id="IPR001223">
    <property type="entry name" value="Glyco_hydro18_cat"/>
</dbReference>
<dbReference type="EMBL" id="JAFBDT010000008">
    <property type="protein sequence ID" value="MBM7561833.1"/>
    <property type="molecule type" value="Genomic_DNA"/>
</dbReference>
<dbReference type="PANTHER" id="PTHR46066">
    <property type="entry name" value="CHITINASE DOMAIN-CONTAINING PROTEIN 1 FAMILY MEMBER"/>
    <property type="match status" value="1"/>
</dbReference>
<organism evidence="2 3">
    <name type="scientific">Fusibacter tunisiensis</name>
    <dbReference type="NCBI Taxonomy" id="1008308"/>
    <lineage>
        <taxon>Bacteria</taxon>
        <taxon>Bacillati</taxon>
        <taxon>Bacillota</taxon>
        <taxon>Clostridia</taxon>
        <taxon>Eubacteriales</taxon>
        <taxon>Eubacteriales Family XII. Incertae Sedis</taxon>
        <taxon>Fusibacter</taxon>
    </lineage>
</organism>
<dbReference type="PROSITE" id="PS51910">
    <property type="entry name" value="GH18_2"/>
    <property type="match status" value="1"/>
</dbReference>
<reference evidence="2 3" key="1">
    <citation type="submission" date="2021-01" db="EMBL/GenBank/DDBJ databases">
        <title>Genomic Encyclopedia of Type Strains, Phase IV (KMG-IV): sequencing the most valuable type-strain genomes for metagenomic binning, comparative biology and taxonomic classification.</title>
        <authorList>
            <person name="Goeker M."/>
        </authorList>
    </citation>
    <scope>NUCLEOTIDE SEQUENCE [LARGE SCALE GENOMIC DNA]</scope>
    <source>
        <strain evidence="2 3">DSM 24436</strain>
    </source>
</reference>
<evidence type="ECO:0000313" key="2">
    <source>
        <dbReference type="EMBL" id="MBM7561833.1"/>
    </source>
</evidence>
<accession>A0ABS2MQZ2</accession>
<name>A0ABS2MQZ2_9FIRM</name>
<dbReference type="RefSeq" id="WP_204663720.1">
    <property type="nucleotide sequence ID" value="NZ_JAFBDT010000008.1"/>
</dbReference>
<dbReference type="Pfam" id="PF00704">
    <property type="entry name" value="Glyco_hydro_18"/>
    <property type="match status" value="1"/>
</dbReference>
<evidence type="ECO:0000259" key="1">
    <source>
        <dbReference type="PROSITE" id="PS51910"/>
    </source>
</evidence>